<reference evidence="7" key="1">
    <citation type="journal article" date="2021" name="Front. Microbiol.">
        <title>Comprehensive Comparative Genomics and Phenotyping of Methylobacterium Species.</title>
        <authorList>
            <person name="Alessa O."/>
            <person name="Ogura Y."/>
            <person name="Fujitani Y."/>
            <person name="Takami H."/>
            <person name="Hayashi T."/>
            <person name="Sahin N."/>
            <person name="Tani A."/>
        </authorList>
    </citation>
    <scope>NUCLEOTIDE SEQUENCE</scope>
    <source>
        <strain evidence="7">DSM 23632</strain>
    </source>
</reference>
<dbReference type="PANTHER" id="PTHR33867:SF1">
    <property type="entry name" value="RIBOSOME MATURATION FACTOR RIMP"/>
    <property type="match status" value="1"/>
</dbReference>
<evidence type="ECO:0000313" key="7">
    <source>
        <dbReference type="EMBL" id="GJE60967.1"/>
    </source>
</evidence>
<comment type="subcellular location">
    <subcellularLocation>
        <location evidence="3">Cytoplasm</location>
    </subcellularLocation>
</comment>
<evidence type="ECO:0000256" key="1">
    <source>
        <dbReference type="ARBA" id="ARBA00022490"/>
    </source>
</evidence>
<feature type="domain" description="Ribosome maturation factor RimP N-terminal" evidence="5">
    <location>
        <begin position="23"/>
        <end position="94"/>
    </location>
</feature>
<keyword evidence="8" id="KW-1185">Reference proteome</keyword>
<dbReference type="InterPro" id="IPR036847">
    <property type="entry name" value="RimP_C_sf"/>
</dbReference>
<protein>
    <recommendedName>
        <fullName evidence="3">Ribosome maturation factor RimP</fullName>
    </recommendedName>
</protein>
<dbReference type="PANTHER" id="PTHR33867">
    <property type="entry name" value="RIBOSOME MATURATION FACTOR RIMP"/>
    <property type="match status" value="1"/>
</dbReference>
<dbReference type="SUPFAM" id="SSF74942">
    <property type="entry name" value="YhbC-like, C-terminal domain"/>
    <property type="match status" value="1"/>
</dbReference>
<sequence length="268" mass="28742">MSDLSEKRLVRETGVAARVVQVIEGPIEGLGFRLVRVKVSNANGCTVQIMVERPDGTCAIDDCETVSRTISPILDLDDPVGGAYYLEISSPGIDRPLVRVSDFARWAGYEAKIELAVPLDGRKRFRGIIGAPDAAALTVPVDLPDVKEGLPGRVAVPLRDLSEAHLVLTDELVRESLRRGGGPPQDADDVEDADDGDEAEDEAPVQVRVIPQPNRPKPQGATKGKPLKPKPSNSKASREKAAEAVRAAGPKKPVTTKAARLKGRDSFH</sequence>
<gene>
    <name evidence="3 7" type="primary">rimP</name>
    <name evidence="7" type="ORF">MPOCJGCO_3086</name>
</gene>
<evidence type="ECO:0000313" key="8">
    <source>
        <dbReference type="Proteomes" id="UP001055057"/>
    </source>
</evidence>
<keyword evidence="1 3" id="KW-0963">Cytoplasm</keyword>
<dbReference type="Pfam" id="PF02576">
    <property type="entry name" value="RimP_N"/>
    <property type="match status" value="1"/>
</dbReference>
<keyword evidence="2 3" id="KW-0690">Ribosome biogenesis</keyword>
<dbReference type="InterPro" id="IPR035956">
    <property type="entry name" value="RimP_N_sf"/>
</dbReference>
<evidence type="ECO:0000256" key="3">
    <source>
        <dbReference type="HAMAP-Rule" id="MF_01077"/>
    </source>
</evidence>
<feature type="compositionally biased region" description="Acidic residues" evidence="4">
    <location>
        <begin position="186"/>
        <end position="203"/>
    </location>
</feature>
<evidence type="ECO:0000256" key="4">
    <source>
        <dbReference type="SAM" id="MobiDB-lite"/>
    </source>
</evidence>
<evidence type="ECO:0000256" key="2">
    <source>
        <dbReference type="ARBA" id="ARBA00022517"/>
    </source>
</evidence>
<dbReference type="InterPro" id="IPR028989">
    <property type="entry name" value="RimP_N"/>
</dbReference>
<comment type="function">
    <text evidence="3">Required for maturation of 30S ribosomal subunits.</text>
</comment>
<organism evidence="7 8">
    <name type="scientific">Methylobacterium trifolii</name>
    <dbReference type="NCBI Taxonomy" id="1003092"/>
    <lineage>
        <taxon>Bacteria</taxon>
        <taxon>Pseudomonadati</taxon>
        <taxon>Pseudomonadota</taxon>
        <taxon>Alphaproteobacteria</taxon>
        <taxon>Hyphomicrobiales</taxon>
        <taxon>Methylobacteriaceae</taxon>
        <taxon>Methylobacterium</taxon>
    </lineage>
</organism>
<comment type="caution">
    <text evidence="7">The sequence shown here is derived from an EMBL/GenBank/DDBJ whole genome shotgun (WGS) entry which is preliminary data.</text>
</comment>
<dbReference type="CDD" id="cd01734">
    <property type="entry name" value="YlxS_C"/>
    <property type="match status" value="1"/>
</dbReference>
<dbReference type="InterPro" id="IPR003728">
    <property type="entry name" value="Ribosome_maturation_RimP"/>
</dbReference>
<dbReference type="InterPro" id="IPR028998">
    <property type="entry name" value="RimP_C"/>
</dbReference>
<dbReference type="RefSeq" id="WP_238183547.1">
    <property type="nucleotide sequence ID" value="NZ_BPRB01000176.1"/>
</dbReference>
<dbReference type="SUPFAM" id="SSF75420">
    <property type="entry name" value="YhbC-like, N-terminal domain"/>
    <property type="match status" value="1"/>
</dbReference>
<dbReference type="HAMAP" id="MF_01077">
    <property type="entry name" value="RimP"/>
    <property type="match status" value="1"/>
</dbReference>
<name>A0ABQ4U3M4_9HYPH</name>
<dbReference type="EMBL" id="BPRB01000176">
    <property type="protein sequence ID" value="GJE60967.1"/>
    <property type="molecule type" value="Genomic_DNA"/>
</dbReference>
<comment type="similarity">
    <text evidence="3">Belongs to the RimP family.</text>
</comment>
<feature type="domain" description="Ribosome maturation factor RimP C-terminal" evidence="6">
    <location>
        <begin position="97"/>
        <end position="169"/>
    </location>
</feature>
<feature type="region of interest" description="Disordered" evidence="4">
    <location>
        <begin position="175"/>
        <end position="268"/>
    </location>
</feature>
<reference evidence="7" key="2">
    <citation type="submission" date="2021-08" db="EMBL/GenBank/DDBJ databases">
        <authorList>
            <person name="Tani A."/>
            <person name="Ola A."/>
            <person name="Ogura Y."/>
            <person name="Katsura K."/>
            <person name="Hayashi T."/>
        </authorList>
    </citation>
    <scope>NUCLEOTIDE SEQUENCE</scope>
    <source>
        <strain evidence="7">DSM 23632</strain>
    </source>
</reference>
<accession>A0ABQ4U3M4</accession>
<dbReference type="Pfam" id="PF17384">
    <property type="entry name" value="DUF150_C"/>
    <property type="match status" value="1"/>
</dbReference>
<evidence type="ECO:0000259" key="5">
    <source>
        <dbReference type="Pfam" id="PF02576"/>
    </source>
</evidence>
<evidence type="ECO:0000259" key="6">
    <source>
        <dbReference type="Pfam" id="PF17384"/>
    </source>
</evidence>
<dbReference type="Proteomes" id="UP001055057">
    <property type="component" value="Unassembled WGS sequence"/>
</dbReference>
<dbReference type="Gene3D" id="3.30.300.70">
    <property type="entry name" value="RimP-like superfamily, N-terminal"/>
    <property type="match status" value="1"/>
</dbReference>
<proteinExistence type="inferred from homology"/>
<dbReference type="NCBIfam" id="NF000932">
    <property type="entry name" value="PRK00092.2-5"/>
    <property type="match status" value="1"/>
</dbReference>